<dbReference type="AlphaFoldDB" id="A0A328B6Y8"/>
<evidence type="ECO:0000256" key="1">
    <source>
        <dbReference type="ARBA" id="ARBA00005199"/>
    </source>
</evidence>
<dbReference type="NCBIfam" id="TIGR01484">
    <property type="entry name" value="HAD-SF-IIB"/>
    <property type="match status" value="1"/>
</dbReference>
<organism evidence="9 10">
    <name type="scientific">Hymenobacter edaphi</name>
    <dbReference type="NCBI Taxonomy" id="2211146"/>
    <lineage>
        <taxon>Bacteria</taxon>
        <taxon>Pseudomonadati</taxon>
        <taxon>Bacteroidota</taxon>
        <taxon>Cytophagia</taxon>
        <taxon>Cytophagales</taxon>
        <taxon>Hymenobacteraceae</taxon>
        <taxon>Hymenobacter</taxon>
    </lineage>
</organism>
<comment type="caution">
    <text evidence="9">The sequence shown here is derived from an EMBL/GenBank/DDBJ whole genome shotgun (WGS) entry which is preliminary data.</text>
</comment>
<evidence type="ECO:0000313" key="9">
    <source>
        <dbReference type="EMBL" id="RAK63160.1"/>
    </source>
</evidence>
<dbReference type="Gene3D" id="3.40.50.2000">
    <property type="entry name" value="Glycogen Phosphorylase B"/>
    <property type="match status" value="2"/>
</dbReference>
<comment type="pathway">
    <text evidence="1">Glycan biosynthesis; trehalose biosynthesis.</text>
</comment>
<evidence type="ECO:0000313" key="10">
    <source>
        <dbReference type="Proteomes" id="UP000248553"/>
    </source>
</evidence>
<dbReference type="RefSeq" id="WP_111480237.1">
    <property type="nucleotide sequence ID" value="NZ_QHKM01000010.1"/>
</dbReference>
<accession>A0A328B6Y8</accession>
<protein>
    <recommendedName>
        <fullName evidence="8">Alpha,alpha-trehalose-phosphate synthase</fullName>
        <ecNumber evidence="8">2.4.1.15</ecNumber>
    </recommendedName>
</protein>
<dbReference type="UniPathway" id="UPA00299"/>
<dbReference type="OrthoDB" id="9761633at2"/>
<dbReference type="PANTHER" id="PTHR10788">
    <property type="entry name" value="TREHALOSE-6-PHOSPHATE SYNTHASE"/>
    <property type="match status" value="1"/>
</dbReference>
<comment type="catalytic activity">
    <reaction evidence="7">
        <text>D-glucose 6-phosphate + UDP-alpha-D-glucose = alpha,alpha-trehalose 6-phosphate + UDP + H(+)</text>
        <dbReference type="Rhea" id="RHEA:18889"/>
        <dbReference type="ChEBI" id="CHEBI:15378"/>
        <dbReference type="ChEBI" id="CHEBI:58223"/>
        <dbReference type="ChEBI" id="CHEBI:58429"/>
        <dbReference type="ChEBI" id="CHEBI:58885"/>
        <dbReference type="ChEBI" id="CHEBI:61548"/>
        <dbReference type="EC" id="2.4.1.15"/>
    </reaction>
</comment>
<dbReference type="NCBIfam" id="TIGR00685">
    <property type="entry name" value="T6PP"/>
    <property type="match status" value="1"/>
</dbReference>
<dbReference type="Proteomes" id="UP000248553">
    <property type="component" value="Unassembled WGS sequence"/>
</dbReference>
<keyword evidence="5" id="KW-0328">Glycosyltransferase</keyword>
<keyword evidence="6" id="KW-0808">Transferase</keyword>
<name>A0A328B6Y8_9BACT</name>
<dbReference type="EMBL" id="QHKM01000010">
    <property type="protein sequence ID" value="RAK63160.1"/>
    <property type="molecule type" value="Genomic_DNA"/>
</dbReference>
<reference evidence="10" key="1">
    <citation type="submission" date="2018-05" db="EMBL/GenBank/DDBJ databases">
        <authorList>
            <person name="Nie L."/>
        </authorList>
    </citation>
    <scope>NUCLEOTIDE SEQUENCE [LARGE SCALE GENOMIC DNA]</scope>
    <source>
        <strain evidence="10">NL</strain>
    </source>
</reference>
<dbReference type="GO" id="GO:0003825">
    <property type="term" value="F:alpha,alpha-trehalose-phosphate synthase (UDP-forming) activity"/>
    <property type="evidence" value="ECO:0007669"/>
    <property type="project" value="UniProtKB-UniRule"/>
</dbReference>
<dbReference type="GO" id="GO:0005992">
    <property type="term" value="P:trehalose biosynthetic process"/>
    <property type="evidence" value="ECO:0007669"/>
    <property type="project" value="UniProtKB-UniRule"/>
</dbReference>
<sequence length="729" mass="83584">MSRTLIVSNRLPTKVSRSSEGELQFSPSEGGLATGLGSIYRRGENVWVGWPGQYLDSPEDEQRVTEQLTADHMQPVFLTEQEIKDFYEGFSNETLWPTFHYFAQFAQFEPHTWEAYEAVNRKFCDAVAALAGPEDTIWVHDYQLLLLPGMLRERLPEATIGFFLHIPFPSYELFRALPWREQLLRGMLGADLIGFHTYGYVRHFLSATERLLNLSRRDGLVETGTRAVLVDAFPMGIDYDKYAEVAASEEARRLEHEYREALQGQRVVLSIDRLDYTKGIAQRLRAFELLLTRHPELHNHVTLLMLVVPSRDQVAQYQALKEEIDELVGRINGQYRTISWSPIQYFYRSYPVEELSALYRLADVALVTPMRDGMNLVAKEFVASKLDQHGVLVLSERAGAARELSDALIINPTDTSQVADTLFEALMMPEEEQQQRMQGLQAIVQRYNIHAWVELFMDRLAYSKIKQGALSTDLLDDATRQQMMTQFQQANRRLLLLDYDGTLMPFHANPKQVRPEENLRQLLAELCADARNHVVIISGRDRHTLAEWLGDLPVDFIAEHGVWLRKRGQDWQMIQPLRNDWKPDIRAIMEQYVARTAGSFIEEKDYALVWHYRRTDPDLGRERAQDMLTHLTFIGQGSGLITLDGNKVVEVKNAGVDKGTAAARWVQEMQPDFILAIGDDRTDEDTFRAIPDDAYSVKVGTDIRSFAKYAVRNTADVRRLLRGLLAAEE</sequence>
<dbReference type="InterPro" id="IPR001830">
    <property type="entry name" value="Glyco_trans_20"/>
</dbReference>
<dbReference type="InterPro" id="IPR003337">
    <property type="entry name" value="Trehalose_PPase"/>
</dbReference>
<dbReference type="SUPFAM" id="SSF56784">
    <property type="entry name" value="HAD-like"/>
    <property type="match status" value="1"/>
</dbReference>
<dbReference type="NCBIfam" id="TIGR02400">
    <property type="entry name" value="trehalose_OtsA"/>
    <property type="match status" value="1"/>
</dbReference>
<dbReference type="GO" id="GO:0005829">
    <property type="term" value="C:cytosol"/>
    <property type="evidence" value="ECO:0007669"/>
    <property type="project" value="TreeGrafter"/>
</dbReference>
<dbReference type="InterPro" id="IPR006379">
    <property type="entry name" value="HAD-SF_hydro_IIB"/>
</dbReference>
<evidence type="ECO:0000256" key="6">
    <source>
        <dbReference type="ARBA" id="ARBA00022679"/>
    </source>
</evidence>
<gene>
    <name evidence="9" type="ORF">DLM85_21460</name>
</gene>
<dbReference type="CDD" id="cd03788">
    <property type="entry name" value="GT20_TPS"/>
    <property type="match status" value="1"/>
</dbReference>
<keyword evidence="10" id="KW-1185">Reference proteome</keyword>
<evidence type="ECO:0000256" key="8">
    <source>
        <dbReference type="NCBIfam" id="TIGR02400"/>
    </source>
</evidence>
<dbReference type="InterPro" id="IPR036412">
    <property type="entry name" value="HAD-like_sf"/>
</dbReference>
<dbReference type="Pfam" id="PF00982">
    <property type="entry name" value="Glyco_transf_20"/>
    <property type="match status" value="1"/>
</dbReference>
<dbReference type="CDD" id="cd01627">
    <property type="entry name" value="HAD_TPP"/>
    <property type="match status" value="1"/>
</dbReference>
<dbReference type="EC" id="2.4.1.15" evidence="8"/>
<dbReference type="PANTHER" id="PTHR10788:SF106">
    <property type="entry name" value="BCDNA.GH08860"/>
    <property type="match status" value="1"/>
</dbReference>
<dbReference type="GO" id="GO:0004805">
    <property type="term" value="F:trehalose-phosphatase activity"/>
    <property type="evidence" value="ECO:0007669"/>
    <property type="project" value="TreeGrafter"/>
</dbReference>
<comment type="subunit">
    <text evidence="4">Homotetramer.</text>
</comment>
<comment type="similarity">
    <text evidence="2">In the C-terminal section; belongs to the trehalose phosphatase family.</text>
</comment>
<dbReference type="SUPFAM" id="SSF53756">
    <property type="entry name" value="UDP-Glycosyltransferase/glycogen phosphorylase"/>
    <property type="match status" value="1"/>
</dbReference>
<evidence type="ECO:0000256" key="7">
    <source>
        <dbReference type="ARBA" id="ARBA00048039"/>
    </source>
</evidence>
<evidence type="ECO:0000256" key="3">
    <source>
        <dbReference type="ARBA" id="ARBA00008799"/>
    </source>
</evidence>
<dbReference type="Pfam" id="PF02358">
    <property type="entry name" value="Trehalose_PPase"/>
    <property type="match status" value="1"/>
</dbReference>
<dbReference type="InterPro" id="IPR023214">
    <property type="entry name" value="HAD_sf"/>
</dbReference>
<comment type="similarity">
    <text evidence="3">Belongs to the glycosyltransferase 20 family.</text>
</comment>
<dbReference type="Gene3D" id="3.30.70.1020">
    <property type="entry name" value="Trehalose-6-phosphate phosphatase related protein, domain 2"/>
    <property type="match status" value="1"/>
</dbReference>
<proteinExistence type="inferred from homology"/>
<evidence type="ECO:0000256" key="5">
    <source>
        <dbReference type="ARBA" id="ARBA00022676"/>
    </source>
</evidence>
<dbReference type="NCBIfam" id="NF011071">
    <property type="entry name" value="PRK14501.1"/>
    <property type="match status" value="1"/>
</dbReference>
<dbReference type="Gene3D" id="3.40.50.1000">
    <property type="entry name" value="HAD superfamily/HAD-like"/>
    <property type="match status" value="1"/>
</dbReference>
<evidence type="ECO:0000256" key="2">
    <source>
        <dbReference type="ARBA" id="ARBA00006330"/>
    </source>
</evidence>
<evidence type="ECO:0000256" key="4">
    <source>
        <dbReference type="ARBA" id="ARBA00011881"/>
    </source>
</evidence>
<dbReference type="InterPro" id="IPR012766">
    <property type="entry name" value="Trehalose_OtsA"/>
</dbReference>